<gene>
    <name evidence="7" type="ORF">K432DRAFT_445329</name>
</gene>
<dbReference type="GO" id="GO:0044550">
    <property type="term" value="P:secondary metabolite biosynthetic process"/>
    <property type="evidence" value="ECO:0007669"/>
    <property type="project" value="TreeGrafter"/>
</dbReference>
<dbReference type="SUPFAM" id="SSF51905">
    <property type="entry name" value="FAD/NAD(P)-binding domain"/>
    <property type="match status" value="1"/>
</dbReference>
<reference evidence="7 8" key="1">
    <citation type="journal article" date="2016" name="Nat. Commun.">
        <title>Ectomycorrhizal ecology is imprinted in the genome of the dominant symbiotic fungus Cenococcum geophilum.</title>
        <authorList>
            <consortium name="DOE Joint Genome Institute"/>
            <person name="Peter M."/>
            <person name="Kohler A."/>
            <person name="Ohm R.A."/>
            <person name="Kuo A."/>
            <person name="Krutzmann J."/>
            <person name="Morin E."/>
            <person name="Arend M."/>
            <person name="Barry K.W."/>
            <person name="Binder M."/>
            <person name="Choi C."/>
            <person name="Clum A."/>
            <person name="Copeland A."/>
            <person name="Grisel N."/>
            <person name="Haridas S."/>
            <person name="Kipfer T."/>
            <person name="LaButti K."/>
            <person name="Lindquist E."/>
            <person name="Lipzen A."/>
            <person name="Maire R."/>
            <person name="Meier B."/>
            <person name="Mihaltcheva S."/>
            <person name="Molinier V."/>
            <person name="Murat C."/>
            <person name="Poggeler S."/>
            <person name="Quandt C.A."/>
            <person name="Sperisen C."/>
            <person name="Tritt A."/>
            <person name="Tisserant E."/>
            <person name="Crous P.W."/>
            <person name="Henrissat B."/>
            <person name="Nehls U."/>
            <person name="Egli S."/>
            <person name="Spatafora J.W."/>
            <person name="Grigoriev I.V."/>
            <person name="Martin F.M."/>
        </authorList>
    </citation>
    <scope>NUCLEOTIDE SEQUENCE [LARGE SCALE GENOMIC DNA]</scope>
    <source>
        <strain evidence="7 8">CBS 459.81</strain>
    </source>
</reference>
<dbReference type="PROSITE" id="PS00624">
    <property type="entry name" value="GMC_OXRED_2"/>
    <property type="match status" value="1"/>
</dbReference>
<dbReference type="InterPro" id="IPR036188">
    <property type="entry name" value="FAD/NAD-bd_sf"/>
</dbReference>
<proteinExistence type="inferred from homology"/>
<feature type="binding site" evidence="4">
    <location>
        <position position="124"/>
    </location>
    <ligand>
        <name>FAD</name>
        <dbReference type="ChEBI" id="CHEBI:57692"/>
    </ligand>
</feature>
<keyword evidence="5" id="KW-0732">Signal</keyword>
<dbReference type="Pfam" id="PF00732">
    <property type="entry name" value="GMC_oxred_N"/>
    <property type="match status" value="1"/>
</dbReference>
<feature type="binding site" evidence="4">
    <location>
        <begin position="540"/>
        <end position="541"/>
    </location>
    <ligand>
        <name>FAD</name>
        <dbReference type="ChEBI" id="CHEBI:57692"/>
    </ligand>
</feature>
<feature type="active site" description="Proton donor" evidence="3">
    <location>
        <position position="541"/>
    </location>
</feature>
<keyword evidence="4" id="KW-0285">Flavoprotein</keyword>
<dbReference type="PANTHER" id="PTHR11552:SF138">
    <property type="entry name" value="DEHYDROGENASE PKFF-RELATED"/>
    <property type="match status" value="1"/>
</dbReference>
<feature type="chain" id="PRO_5034436902" evidence="5">
    <location>
        <begin position="22"/>
        <end position="605"/>
    </location>
</feature>
<evidence type="ECO:0000256" key="1">
    <source>
        <dbReference type="ARBA" id="ARBA00010790"/>
    </source>
</evidence>
<feature type="binding site" evidence="4">
    <location>
        <begin position="42"/>
        <end position="43"/>
    </location>
    <ligand>
        <name>FAD</name>
        <dbReference type="ChEBI" id="CHEBI:57692"/>
    </ligand>
</feature>
<keyword evidence="4" id="KW-0274">FAD</keyword>
<keyword evidence="8" id="KW-1185">Reference proteome</keyword>
<evidence type="ECO:0000256" key="4">
    <source>
        <dbReference type="PIRSR" id="PIRSR000137-2"/>
    </source>
</evidence>
<dbReference type="InterPro" id="IPR000172">
    <property type="entry name" value="GMC_OxRdtase_N"/>
</dbReference>
<organism evidence="7 8">
    <name type="scientific">Lepidopterella palustris CBS 459.81</name>
    <dbReference type="NCBI Taxonomy" id="1314670"/>
    <lineage>
        <taxon>Eukaryota</taxon>
        <taxon>Fungi</taxon>
        <taxon>Dikarya</taxon>
        <taxon>Ascomycota</taxon>
        <taxon>Pezizomycotina</taxon>
        <taxon>Dothideomycetes</taxon>
        <taxon>Pleosporomycetidae</taxon>
        <taxon>Mytilinidiales</taxon>
        <taxon>Argynnaceae</taxon>
        <taxon>Lepidopterella</taxon>
    </lineage>
</organism>
<dbReference type="Gene3D" id="3.50.50.60">
    <property type="entry name" value="FAD/NAD(P)-binding domain"/>
    <property type="match status" value="1"/>
</dbReference>
<dbReference type="SUPFAM" id="SSF54373">
    <property type="entry name" value="FAD-linked reductases, C-terminal domain"/>
    <property type="match status" value="1"/>
</dbReference>
<dbReference type="Pfam" id="PF05199">
    <property type="entry name" value="GMC_oxred_C"/>
    <property type="match status" value="1"/>
</dbReference>
<evidence type="ECO:0000313" key="8">
    <source>
        <dbReference type="Proteomes" id="UP000250266"/>
    </source>
</evidence>
<dbReference type="AlphaFoldDB" id="A0A8E2E5B5"/>
<evidence type="ECO:0000313" key="7">
    <source>
        <dbReference type="EMBL" id="OCK77454.1"/>
    </source>
</evidence>
<keyword evidence="2" id="KW-0325">Glycoprotein</keyword>
<evidence type="ECO:0000259" key="6">
    <source>
        <dbReference type="PROSITE" id="PS00624"/>
    </source>
</evidence>
<dbReference type="GO" id="GO:0016614">
    <property type="term" value="F:oxidoreductase activity, acting on CH-OH group of donors"/>
    <property type="evidence" value="ECO:0007669"/>
    <property type="project" value="InterPro"/>
</dbReference>
<evidence type="ECO:0000256" key="5">
    <source>
        <dbReference type="SAM" id="SignalP"/>
    </source>
</evidence>
<comment type="cofactor">
    <cofactor evidence="4">
        <name>FAD</name>
        <dbReference type="ChEBI" id="CHEBI:57692"/>
    </cofactor>
</comment>
<dbReference type="EMBL" id="KV745127">
    <property type="protein sequence ID" value="OCK77454.1"/>
    <property type="molecule type" value="Genomic_DNA"/>
</dbReference>
<dbReference type="InterPro" id="IPR007867">
    <property type="entry name" value="GMC_OxRtase_C"/>
</dbReference>
<dbReference type="OrthoDB" id="269227at2759"/>
<dbReference type="PIRSF" id="PIRSF000137">
    <property type="entry name" value="Alcohol_oxidase"/>
    <property type="match status" value="1"/>
</dbReference>
<feature type="domain" description="Glucose-methanol-choline oxidoreductase N-terminal" evidence="6">
    <location>
        <begin position="309"/>
        <end position="323"/>
    </location>
</feature>
<dbReference type="GO" id="GO:0050660">
    <property type="term" value="F:flavin adenine dinucleotide binding"/>
    <property type="evidence" value="ECO:0007669"/>
    <property type="project" value="InterPro"/>
</dbReference>
<evidence type="ECO:0000256" key="2">
    <source>
        <dbReference type="ARBA" id="ARBA00023180"/>
    </source>
</evidence>
<dbReference type="InterPro" id="IPR012132">
    <property type="entry name" value="GMC_OxRdtase"/>
</dbReference>
<feature type="binding site" evidence="4">
    <location>
        <begin position="586"/>
        <end position="587"/>
    </location>
    <ligand>
        <name>FAD</name>
        <dbReference type="ChEBI" id="CHEBI:57692"/>
    </ligand>
</feature>
<accession>A0A8E2E5B5</accession>
<evidence type="ECO:0000256" key="3">
    <source>
        <dbReference type="PIRSR" id="PIRSR000137-1"/>
    </source>
</evidence>
<dbReference type="Proteomes" id="UP000250266">
    <property type="component" value="Unassembled WGS sequence"/>
</dbReference>
<name>A0A8E2E5B5_9PEZI</name>
<comment type="similarity">
    <text evidence="1">Belongs to the GMC oxidoreductase family.</text>
</comment>
<protein>
    <submittedName>
        <fullName evidence="7">GMC oxidoreductase</fullName>
    </submittedName>
</protein>
<feature type="active site" description="Proton acceptor" evidence="3">
    <location>
        <position position="585"/>
    </location>
</feature>
<feature type="signal peptide" evidence="5">
    <location>
        <begin position="1"/>
        <end position="21"/>
    </location>
</feature>
<dbReference type="Gene3D" id="3.30.560.10">
    <property type="entry name" value="Glucose Oxidase, domain 3"/>
    <property type="match status" value="1"/>
</dbReference>
<dbReference type="PANTHER" id="PTHR11552">
    <property type="entry name" value="GLUCOSE-METHANOL-CHOLINE GMC OXIDOREDUCTASE"/>
    <property type="match status" value="1"/>
</dbReference>
<sequence>MPPLASFLSFCTLFFASGVFCGSYGLPFIDASYDYVIVGGGTSGLTLAARLAANSSISVAVVEAGGYYEVLNPLSVIPGFAAIQATGTDPSDTDLIDWGFVTTPQTGAANRKIHYARGKCLGGTSGRHFMVYHRGTAGSYQKWADLVGDDSYTFDNLVPYFEKSCTLTAPNTSERLANATVTYNPNVFDNSLDGPLQISWPNWASPLSTWIELGLAAIGIKPGADFNSGSLSGSTWVSTTINPSGESRDSSETSFLSQAMSKTGITVYATTMAKKIIFKNTNVAGGVQVEQAGISWTLTAKKEVIISAGAFQSPQMLMVSGIGPSATLRSFGIEVISDLAGVGQNLADHVMFGSVFRVQVTTSSRVTNDVAWAAEAVVDYASGTGPLTAGGFGVLGFERLPDAVRANLTSSTQTALATFPSDWPEVEYLALDGVLGYWKNGLGQFIDSYEYGSVAAALVAPLSRGNVTITSTDTNDAPVINPNWLTDPADIEVALAAFKRARQIWANVNITIGDEYLPGPNISTDAQILDFIRNSAVQVWHASATCAMGKAGDPMAVVDSTAKVFGVKNLRVVDASVFPILPPGHPQSNCYMIAEKIADDILSGR</sequence>